<dbReference type="RefSeq" id="WP_183625589.1">
    <property type="nucleotide sequence ID" value="NZ_JACHWJ010000004.1"/>
</dbReference>
<sequence>MTAKTKLADIHIVFHLEVDAGAPTFTKSGASWTNLTLVGSMKIGRKTFHSYRADFSGMPSRTGTRALIDNDFGFVSGAVDKQDPTRYIDRFVTIDGEVFSFRRLVGGNNELLPTTSYTSGGSPRSLLSAAPNVQASGTEAVAAPVGESDASSAAPEEELVLLESIA</sequence>
<gene>
    <name evidence="1" type="ORF">FHX72_002624</name>
</gene>
<keyword evidence="2" id="KW-1185">Reference proteome</keyword>
<proteinExistence type="predicted"/>
<comment type="caution">
    <text evidence="1">The sequence shown here is derived from an EMBL/GenBank/DDBJ whole genome shotgun (WGS) entry which is preliminary data.</text>
</comment>
<evidence type="ECO:0000313" key="2">
    <source>
        <dbReference type="Proteomes" id="UP000545286"/>
    </source>
</evidence>
<dbReference type="Proteomes" id="UP000545286">
    <property type="component" value="Unassembled WGS sequence"/>
</dbReference>
<protein>
    <submittedName>
        <fullName evidence="1">Uncharacterized protein</fullName>
    </submittedName>
</protein>
<accession>A0A7W4UQ47</accession>
<organism evidence="1 2">
    <name type="scientific">Pseudoclavibacter helvolus</name>
    <dbReference type="NCBI Taxonomy" id="255205"/>
    <lineage>
        <taxon>Bacteria</taxon>
        <taxon>Bacillati</taxon>
        <taxon>Actinomycetota</taxon>
        <taxon>Actinomycetes</taxon>
        <taxon>Micrococcales</taxon>
        <taxon>Microbacteriaceae</taxon>
        <taxon>Pseudoclavibacter</taxon>
    </lineage>
</organism>
<dbReference type="AlphaFoldDB" id="A0A7W4UQ47"/>
<dbReference type="EMBL" id="JACHWJ010000004">
    <property type="protein sequence ID" value="MBB2958478.1"/>
    <property type="molecule type" value="Genomic_DNA"/>
</dbReference>
<evidence type="ECO:0000313" key="1">
    <source>
        <dbReference type="EMBL" id="MBB2958478.1"/>
    </source>
</evidence>
<reference evidence="1 2" key="1">
    <citation type="submission" date="2020-08" db="EMBL/GenBank/DDBJ databases">
        <title>Sequencing the genomes of 1000 actinobacteria strains.</title>
        <authorList>
            <person name="Klenk H.-P."/>
        </authorList>
    </citation>
    <scope>NUCLEOTIDE SEQUENCE [LARGE SCALE GENOMIC DNA]</scope>
    <source>
        <strain evidence="1 2">DSM 20419</strain>
    </source>
</reference>
<name>A0A7W4UQ47_9MICO</name>